<evidence type="ECO:0000313" key="3">
    <source>
        <dbReference type="EMBL" id="VDD10362.1"/>
    </source>
</evidence>
<reference evidence="3" key="1">
    <citation type="submission" date="2018-11" db="EMBL/GenBank/DDBJ databases">
        <authorList>
            <consortium name="Genoscope - CEA"/>
            <person name="William W."/>
        </authorList>
    </citation>
    <scope>NUCLEOTIDE SEQUENCE</scope>
</reference>
<dbReference type="GO" id="GO:0004523">
    <property type="term" value="F:RNA-DNA hybrid ribonuclease activity"/>
    <property type="evidence" value="ECO:0007669"/>
    <property type="project" value="InterPro"/>
</dbReference>
<sequence>QIWKARNAFCFERTSTTAESIVGKAEEDSTSWFHAQTEQSEDQTGLRQGPISVERWRPPPWNMIKINVGASWDGDSMISGAAWINRNAQGQVLSHSRRSYSGVRSFLKAELLAMSWAVEAVKNLRLNCVIFEVSSKEVYELITKSLRGPRDCLVLNNLRALLHTAGNYHITYVHHSLNRVASEIAASVTRDLRLQSYVASGGPCWLMALINLEAAANGLSSATD</sequence>
<dbReference type="InterPro" id="IPR044730">
    <property type="entry name" value="RNase_H-like_dom_plant"/>
</dbReference>
<dbReference type="Proteomes" id="UP000694005">
    <property type="component" value="Chromosome A04"/>
</dbReference>
<dbReference type="SUPFAM" id="SSF53098">
    <property type="entry name" value="Ribonuclease H-like"/>
    <property type="match status" value="1"/>
</dbReference>
<feature type="non-terminal residue" evidence="3">
    <location>
        <position position="1"/>
    </location>
</feature>
<organism evidence="3">
    <name type="scientific">Brassica campestris</name>
    <name type="common">Field mustard</name>
    <dbReference type="NCBI Taxonomy" id="3711"/>
    <lineage>
        <taxon>Eukaryota</taxon>
        <taxon>Viridiplantae</taxon>
        <taxon>Streptophyta</taxon>
        <taxon>Embryophyta</taxon>
        <taxon>Tracheophyta</taxon>
        <taxon>Spermatophyta</taxon>
        <taxon>Magnoliopsida</taxon>
        <taxon>eudicotyledons</taxon>
        <taxon>Gunneridae</taxon>
        <taxon>Pentapetalae</taxon>
        <taxon>rosids</taxon>
        <taxon>malvids</taxon>
        <taxon>Brassicales</taxon>
        <taxon>Brassicaceae</taxon>
        <taxon>Brassiceae</taxon>
        <taxon>Brassica</taxon>
    </lineage>
</organism>
<dbReference type="EMBL" id="LR031576">
    <property type="protein sequence ID" value="VDD10362.1"/>
    <property type="molecule type" value="Genomic_DNA"/>
</dbReference>
<dbReference type="PANTHER" id="PTHR47074">
    <property type="entry name" value="BNAC02G40300D PROTEIN"/>
    <property type="match status" value="1"/>
</dbReference>
<name>A0A3P6CPU9_BRACM</name>
<proteinExistence type="predicted"/>
<accession>A0A3P6CPU9</accession>
<dbReference type="InterPro" id="IPR012337">
    <property type="entry name" value="RNaseH-like_sf"/>
</dbReference>
<dbReference type="Gramene" id="A04p02160.2_BraZ1">
    <property type="protein sequence ID" value="A04p02160.2_BraZ1.CDS.1"/>
    <property type="gene ID" value="A04g02160.2_BraZ1"/>
</dbReference>
<dbReference type="EMBL" id="LS974620">
    <property type="protein sequence ID" value="CAG7905315.1"/>
    <property type="molecule type" value="Genomic_DNA"/>
</dbReference>
<gene>
    <name evidence="3" type="ORF">BRAA04T15921Z</name>
    <name evidence="2" type="ORF">BRAPAZ1V2_A04P02160.2</name>
</gene>
<dbReference type="PANTHER" id="PTHR47074:SF11">
    <property type="entry name" value="REVERSE TRANSCRIPTASE-LIKE PROTEIN"/>
    <property type="match status" value="1"/>
</dbReference>
<dbReference type="Pfam" id="PF13456">
    <property type="entry name" value="RVT_3"/>
    <property type="match status" value="1"/>
</dbReference>
<dbReference type="Gene3D" id="3.30.420.10">
    <property type="entry name" value="Ribonuclease H-like superfamily/Ribonuclease H"/>
    <property type="match status" value="1"/>
</dbReference>
<feature type="domain" description="RNase H type-1" evidence="1">
    <location>
        <begin position="68"/>
        <end position="186"/>
    </location>
</feature>
<evidence type="ECO:0000313" key="2">
    <source>
        <dbReference type="EMBL" id="CAG7905315.1"/>
    </source>
</evidence>
<dbReference type="InterPro" id="IPR036397">
    <property type="entry name" value="RNaseH_sf"/>
</dbReference>
<dbReference type="InterPro" id="IPR052929">
    <property type="entry name" value="RNase_H-like_EbsB-rel"/>
</dbReference>
<dbReference type="GO" id="GO:0003676">
    <property type="term" value="F:nucleic acid binding"/>
    <property type="evidence" value="ECO:0007669"/>
    <property type="project" value="InterPro"/>
</dbReference>
<protein>
    <recommendedName>
        <fullName evidence="1">RNase H type-1 domain-containing protein</fullName>
    </recommendedName>
</protein>
<dbReference type="CDD" id="cd06222">
    <property type="entry name" value="RNase_H_like"/>
    <property type="match status" value="1"/>
</dbReference>
<dbReference type="InterPro" id="IPR002156">
    <property type="entry name" value="RNaseH_domain"/>
</dbReference>
<dbReference type="AlphaFoldDB" id="A0A3P6CPU9"/>
<evidence type="ECO:0000259" key="1">
    <source>
        <dbReference type="Pfam" id="PF13456"/>
    </source>
</evidence>